<proteinExistence type="predicted"/>
<name>A0A4U7AUN4_9PEZI</name>
<feature type="domain" description="Protein kinase" evidence="1">
    <location>
        <begin position="1"/>
        <end position="215"/>
    </location>
</feature>
<sequence length="215" mass="24484">MLKSRDLEYENLLSFSITLTDILDACPDAVLLPRFDSARLNIDWYCNNTECTRRPVAVRDASSPTTMMAFKPSRSATYFLQEVNTLLKLKTHPHRSALRIPDLLGLIEDQATQKIEGFLMTHVKHSSIMELARQNVSLEKRNVWMDQIEAPVKGLHEMGLVWGDVKPENVLVDEAGNAWVIDVEGGYLPEWVDQDLQGTQEGDLRAVMKMREMLI</sequence>
<keyword evidence="2" id="KW-0418">Kinase</keyword>
<dbReference type="Gene3D" id="1.10.510.10">
    <property type="entry name" value="Transferase(Phosphotransferase) domain 1"/>
    <property type="match status" value="1"/>
</dbReference>
<reference evidence="2 3" key="1">
    <citation type="submission" date="2018-02" db="EMBL/GenBank/DDBJ databases">
        <title>Draft genome sequences of Elsinoe sp., causing black scab on jojoba.</title>
        <authorList>
            <person name="Stodart B."/>
            <person name="Jeffress S."/>
            <person name="Ash G."/>
            <person name="Arun Chinnappa K."/>
        </authorList>
    </citation>
    <scope>NUCLEOTIDE SEQUENCE [LARGE SCALE GENOMIC DNA]</scope>
    <source>
        <strain evidence="2 3">Hillstone_2</strain>
    </source>
</reference>
<evidence type="ECO:0000259" key="1">
    <source>
        <dbReference type="PROSITE" id="PS50011"/>
    </source>
</evidence>
<dbReference type="Pfam" id="PF00069">
    <property type="entry name" value="Pkinase"/>
    <property type="match status" value="1"/>
</dbReference>
<keyword evidence="2" id="KW-0808">Transferase</keyword>
<dbReference type="GO" id="GO:0005524">
    <property type="term" value="F:ATP binding"/>
    <property type="evidence" value="ECO:0007669"/>
    <property type="project" value="InterPro"/>
</dbReference>
<dbReference type="InterPro" id="IPR011009">
    <property type="entry name" value="Kinase-like_dom_sf"/>
</dbReference>
<dbReference type="EMBL" id="PTQR01000072">
    <property type="protein sequence ID" value="TKX22168.1"/>
    <property type="molecule type" value="Genomic_DNA"/>
</dbReference>
<dbReference type="SUPFAM" id="SSF56112">
    <property type="entry name" value="Protein kinase-like (PK-like)"/>
    <property type="match status" value="1"/>
</dbReference>
<accession>A0A4U7AUN4</accession>
<evidence type="ECO:0000313" key="2">
    <source>
        <dbReference type="EMBL" id="TKX22168.1"/>
    </source>
</evidence>
<comment type="caution">
    <text evidence="2">The sequence shown here is derived from an EMBL/GenBank/DDBJ whole genome shotgun (WGS) entry which is preliminary data.</text>
</comment>
<dbReference type="AlphaFoldDB" id="A0A4U7AUN4"/>
<dbReference type="PROSITE" id="PS50011">
    <property type="entry name" value="PROTEIN_KINASE_DOM"/>
    <property type="match status" value="1"/>
</dbReference>
<gene>
    <name evidence="2" type="ORF">C1H76_5644</name>
</gene>
<dbReference type="GO" id="GO:0004672">
    <property type="term" value="F:protein kinase activity"/>
    <property type="evidence" value="ECO:0007669"/>
    <property type="project" value="InterPro"/>
</dbReference>
<organism evidence="2 3">
    <name type="scientific">Elsinoe australis</name>
    <dbReference type="NCBI Taxonomy" id="40998"/>
    <lineage>
        <taxon>Eukaryota</taxon>
        <taxon>Fungi</taxon>
        <taxon>Dikarya</taxon>
        <taxon>Ascomycota</taxon>
        <taxon>Pezizomycotina</taxon>
        <taxon>Dothideomycetes</taxon>
        <taxon>Dothideomycetidae</taxon>
        <taxon>Myriangiales</taxon>
        <taxon>Elsinoaceae</taxon>
        <taxon>Elsinoe</taxon>
    </lineage>
</organism>
<protein>
    <submittedName>
        <fullName evidence="2">Protein kinase domain-containing protein 30</fullName>
    </submittedName>
</protein>
<dbReference type="Proteomes" id="UP000308133">
    <property type="component" value="Unassembled WGS sequence"/>
</dbReference>
<evidence type="ECO:0000313" key="3">
    <source>
        <dbReference type="Proteomes" id="UP000308133"/>
    </source>
</evidence>
<dbReference type="InterPro" id="IPR000719">
    <property type="entry name" value="Prot_kinase_dom"/>
</dbReference>